<dbReference type="AlphaFoldDB" id="A0A316Z611"/>
<dbReference type="GO" id="GO:0008270">
    <property type="term" value="F:zinc ion binding"/>
    <property type="evidence" value="ECO:0007669"/>
    <property type="project" value="UniProtKB-KW"/>
</dbReference>
<name>A0A316Z611_9BASI</name>
<evidence type="ECO:0000256" key="7">
    <source>
        <dbReference type="ARBA" id="ARBA00022786"/>
    </source>
</evidence>
<dbReference type="GeneID" id="37272976"/>
<keyword evidence="3" id="KW-0808">Transferase</keyword>
<reference evidence="10 11" key="1">
    <citation type="journal article" date="2018" name="Mol. Biol. Evol.">
        <title>Broad Genomic Sampling Reveals a Smut Pathogenic Ancestry of the Fungal Clade Ustilaginomycotina.</title>
        <authorList>
            <person name="Kijpornyongpan T."/>
            <person name="Mondo S.J."/>
            <person name="Barry K."/>
            <person name="Sandor L."/>
            <person name="Lee J."/>
            <person name="Lipzen A."/>
            <person name="Pangilinan J."/>
            <person name="LaButti K."/>
            <person name="Hainaut M."/>
            <person name="Henrissat B."/>
            <person name="Grigoriev I.V."/>
            <person name="Spatafora J.W."/>
            <person name="Aime M.C."/>
        </authorList>
    </citation>
    <scope>NUCLEOTIDE SEQUENCE [LARGE SCALE GENOMIC DNA]</scope>
    <source>
        <strain evidence="10 11">MCA 4186</strain>
    </source>
</reference>
<evidence type="ECO:0000256" key="5">
    <source>
        <dbReference type="ARBA" id="ARBA00022737"/>
    </source>
</evidence>
<keyword evidence="11" id="KW-1185">Reference proteome</keyword>
<dbReference type="OrthoDB" id="9977870at2759"/>
<evidence type="ECO:0000256" key="2">
    <source>
        <dbReference type="ARBA" id="ARBA00012251"/>
    </source>
</evidence>
<keyword evidence="5" id="KW-0677">Repeat</keyword>
<dbReference type="PROSITE" id="PS51873">
    <property type="entry name" value="TRIAD"/>
    <property type="match status" value="1"/>
</dbReference>
<dbReference type="InterPro" id="IPR002867">
    <property type="entry name" value="IBR_dom"/>
</dbReference>
<dbReference type="Pfam" id="PF01485">
    <property type="entry name" value="IBR"/>
    <property type="match status" value="1"/>
</dbReference>
<dbReference type="Gene3D" id="1.20.120.1750">
    <property type="match status" value="1"/>
</dbReference>
<organism evidence="10 11">
    <name type="scientific">Tilletiopsis washingtonensis</name>
    <dbReference type="NCBI Taxonomy" id="58919"/>
    <lineage>
        <taxon>Eukaryota</taxon>
        <taxon>Fungi</taxon>
        <taxon>Dikarya</taxon>
        <taxon>Basidiomycota</taxon>
        <taxon>Ustilaginomycotina</taxon>
        <taxon>Exobasidiomycetes</taxon>
        <taxon>Entylomatales</taxon>
        <taxon>Entylomatales incertae sedis</taxon>
        <taxon>Tilletiopsis</taxon>
    </lineage>
</organism>
<dbReference type="InterPro" id="IPR031127">
    <property type="entry name" value="E3_UB_ligase_RBR"/>
</dbReference>
<evidence type="ECO:0000313" key="10">
    <source>
        <dbReference type="EMBL" id="PWN96494.1"/>
    </source>
</evidence>
<gene>
    <name evidence="10" type="ORF">FA09DRAFT_362053</name>
</gene>
<evidence type="ECO:0000256" key="1">
    <source>
        <dbReference type="ARBA" id="ARBA00001798"/>
    </source>
</evidence>
<keyword evidence="4" id="KW-0479">Metal-binding</keyword>
<feature type="domain" description="RING-type" evidence="9">
    <location>
        <begin position="50"/>
        <end position="299"/>
    </location>
</feature>
<dbReference type="PANTHER" id="PTHR11685">
    <property type="entry name" value="RBR FAMILY RING FINGER AND IBR DOMAIN-CONTAINING"/>
    <property type="match status" value="1"/>
</dbReference>
<proteinExistence type="predicted"/>
<dbReference type="GO" id="GO:0061630">
    <property type="term" value="F:ubiquitin protein ligase activity"/>
    <property type="evidence" value="ECO:0007669"/>
    <property type="project" value="UniProtKB-EC"/>
</dbReference>
<evidence type="ECO:0000256" key="4">
    <source>
        <dbReference type="ARBA" id="ARBA00022723"/>
    </source>
</evidence>
<evidence type="ECO:0000256" key="3">
    <source>
        <dbReference type="ARBA" id="ARBA00022679"/>
    </source>
</evidence>
<dbReference type="SMART" id="SM00647">
    <property type="entry name" value="IBR"/>
    <property type="match status" value="1"/>
</dbReference>
<dbReference type="EC" id="2.3.2.31" evidence="2"/>
<evidence type="ECO:0000256" key="8">
    <source>
        <dbReference type="ARBA" id="ARBA00022833"/>
    </source>
</evidence>
<dbReference type="STRING" id="58919.A0A316Z611"/>
<evidence type="ECO:0000259" key="9">
    <source>
        <dbReference type="PROSITE" id="PS51873"/>
    </source>
</evidence>
<comment type="catalytic activity">
    <reaction evidence="1">
        <text>[E2 ubiquitin-conjugating enzyme]-S-ubiquitinyl-L-cysteine + [acceptor protein]-L-lysine = [E2 ubiquitin-conjugating enzyme]-L-cysteine + [acceptor protein]-N(6)-ubiquitinyl-L-lysine.</text>
        <dbReference type="EC" id="2.3.2.31"/>
    </reaction>
</comment>
<dbReference type="SUPFAM" id="SSF57850">
    <property type="entry name" value="RING/U-box"/>
    <property type="match status" value="2"/>
</dbReference>
<keyword evidence="6" id="KW-0863">Zinc-finger</keyword>
<keyword evidence="7" id="KW-0833">Ubl conjugation pathway</keyword>
<evidence type="ECO:0000256" key="6">
    <source>
        <dbReference type="ARBA" id="ARBA00022771"/>
    </source>
</evidence>
<keyword evidence="8" id="KW-0862">Zinc</keyword>
<dbReference type="RefSeq" id="XP_025596773.1">
    <property type="nucleotide sequence ID" value="XM_025745432.1"/>
</dbReference>
<sequence>MVNIYRKPVKDNAPAIMRHRPEGSRIGVTTVGKALSKAQRKKQREQREQAARECRSCLAATNAGAKGHVTLAKSEDGSVTGSKLLCRHTWCHDCLREFVEREISQVDNNPHSDCFPLCCPECDADATHRQLPDDLLAAVLRRPALERLKAMRDLELRTRFWCPAPRCSALVVLYKAEDGQDHQCPSCHAQLCAMCREIAHPDVKCQAKTCVECLDAAHEGLSCDQFRDVPLNERNEMDLALWRLIAAHKWARCRSCRAVVERVSGCDTMDCICGKSFCYSCGGDGKVPCVEPCPHAGKT</sequence>
<evidence type="ECO:0000313" key="11">
    <source>
        <dbReference type="Proteomes" id="UP000245946"/>
    </source>
</evidence>
<dbReference type="EMBL" id="KZ819299">
    <property type="protein sequence ID" value="PWN96494.1"/>
    <property type="molecule type" value="Genomic_DNA"/>
</dbReference>
<dbReference type="Proteomes" id="UP000245946">
    <property type="component" value="Unassembled WGS sequence"/>
</dbReference>
<accession>A0A316Z611</accession>
<dbReference type="GO" id="GO:0016567">
    <property type="term" value="P:protein ubiquitination"/>
    <property type="evidence" value="ECO:0007669"/>
    <property type="project" value="InterPro"/>
</dbReference>
<dbReference type="InterPro" id="IPR044066">
    <property type="entry name" value="TRIAD_supradom"/>
</dbReference>
<protein>
    <recommendedName>
        <fullName evidence="2">RBR-type E3 ubiquitin transferase</fullName>
        <ecNumber evidence="2">2.3.2.31</ecNumber>
    </recommendedName>
</protein>
<dbReference type="CDD" id="cd20335">
    <property type="entry name" value="BRcat_RBR"/>
    <property type="match status" value="1"/>
</dbReference>